<reference evidence="1 2" key="1">
    <citation type="submission" date="2022-08" db="EMBL/GenBank/DDBJ databases">
        <title>Lysinibacillus sequencing.</title>
        <authorList>
            <person name="Dunlap C."/>
        </authorList>
    </citation>
    <scope>NUCLEOTIDE SEQUENCE [LARGE SCALE GENOMIC DNA]</scope>
    <source>
        <strain evidence="1 2">PB211</strain>
    </source>
</reference>
<evidence type="ECO:0000313" key="2">
    <source>
        <dbReference type="Proteomes" id="UP001525021"/>
    </source>
</evidence>
<dbReference type="EMBL" id="JANTOO010000014">
    <property type="protein sequence ID" value="MCS1397525.1"/>
    <property type="molecule type" value="Genomic_DNA"/>
</dbReference>
<proteinExistence type="predicted"/>
<keyword evidence="2" id="KW-1185">Reference proteome</keyword>
<protein>
    <submittedName>
        <fullName evidence="1">Uncharacterized protein</fullName>
    </submittedName>
</protein>
<sequence>MKVIENTRLEKIKKALEKYGIYSEEQLKEAIKNMKPLNIGCMVSPVPPKKVLEGQEC</sequence>
<name>A0ABT2DRZ9_9BACI</name>
<comment type="caution">
    <text evidence="1">The sequence shown here is derived from an EMBL/GenBank/DDBJ whole genome shotgun (WGS) entry which is preliminary data.</text>
</comment>
<organism evidence="1 2">
    <name type="scientific">Lysinibacillus pinottii</name>
    <dbReference type="NCBI Taxonomy" id="2973932"/>
    <lineage>
        <taxon>Bacteria</taxon>
        <taxon>Bacillati</taxon>
        <taxon>Bacillota</taxon>
        <taxon>Bacilli</taxon>
        <taxon>Bacillales</taxon>
        <taxon>Bacillaceae</taxon>
        <taxon>Lysinibacillus</taxon>
    </lineage>
</organism>
<dbReference type="Proteomes" id="UP001525021">
    <property type="component" value="Unassembled WGS sequence"/>
</dbReference>
<accession>A0ABT2DRZ9</accession>
<gene>
    <name evidence="1" type="ORF">NXZ79_15950</name>
</gene>
<dbReference type="RefSeq" id="WP_012295315.1">
    <property type="nucleotide sequence ID" value="NZ_JANTOO010000014.1"/>
</dbReference>
<evidence type="ECO:0000313" key="1">
    <source>
        <dbReference type="EMBL" id="MCS1397525.1"/>
    </source>
</evidence>